<evidence type="ECO:0000313" key="1">
    <source>
        <dbReference type="EMBL" id="DAD20449.1"/>
    </source>
</evidence>
<protein>
    <submittedName>
        <fullName evidence="1">Uncharacterized protein</fullName>
    </submittedName>
</protein>
<name>A0A822XN19_NELNU</name>
<comment type="caution">
    <text evidence="1">The sequence shown here is derived from an EMBL/GenBank/DDBJ whole genome shotgun (WGS) entry which is preliminary data.</text>
</comment>
<proteinExistence type="predicted"/>
<dbReference type="Proteomes" id="UP000607653">
    <property type="component" value="Unassembled WGS sequence"/>
</dbReference>
<dbReference type="AlphaFoldDB" id="A0A822XN19"/>
<reference evidence="1 2" key="1">
    <citation type="journal article" date="2020" name="Mol. Biol. Evol.">
        <title>Distinct Expression and Methylation Patterns for Genes with Different Fates following a Single Whole-Genome Duplication in Flowering Plants.</title>
        <authorList>
            <person name="Shi T."/>
            <person name="Rahmani R.S."/>
            <person name="Gugger P.F."/>
            <person name="Wang M."/>
            <person name="Li H."/>
            <person name="Zhang Y."/>
            <person name="Li Z."/>
            <person name="Wang Q."/>
            <person name="Van de Peer Y."/>
            <person name="Marchal K."/>
            <person name="Chen J."/>
        </authorList>
    </citation>
    <scope>NUCLEOTIDE SEQUENCE [LARGE SCALE GENOMIC DNA]</scope>
    <source>
        <tissue evidence="1">Leaf</tissue>
    </source>
</reference>
<dbReference type="EMBL" id="DUZY01000001">
    <property type="protein sequence ID" value="DAD20449.1"/>
    <property type="molecule type" value="Genomic_DNA"/>
</dbReference>
<gene>
    <name evidence="1" type="ORF">HUJ06_021912</name>
</gene>
<accession>A0A822XN19</accession>
<keyword evidence="2" id="KW-1185">Reference proteome</keyword>
<evidence type="ECO:0000313" key="2">
    <source>
        <dbReference type="Proteomes" id="UP000607653"/>
    </source>
</evidence>
<organism evidence="1 2">
    <name type="scientific">Nelumbo nucifera</name>
    <name type="common">Sacred lotus</name>
    <dbReference type="NCBI Taxonomy" id="4432"/>
    <lineage>
        <taxon>Eukaryota</taxon>
        <taxon>Viridiplantae</taxon>
        <taxon>Streptophyta</taxon>
        <taxon>Embryophyta</taxon>
        <taxon>Tracheophyta</taxon>
        <taxon>Spermatophyta</taxon>
        <taxon>Magnoliopsida</taxon>
        <taxon>Proteales</taxon>
        <taxon>Nelumbonaceae</taxon>
        <taxon>Nelumbo</taxon>
    </lineage>
</organism>
<sequence length="81" mass="9209">MEKMKMEKRDGASLAGGCRWGYDTKRERDGASSTFQPRGMIYCRAHLEPLVPTAYFGNCVGTHVVMVERAVVLHRWTSFQV</sequence>